<dbReference type="NCBIfam" id="TIGR00251">
    <property type="entry name" value="DUF167 family protein"/>
    <property type="match status" value="1"/>
</dbReference>
<dbReference type="HAMAP" id="MF_00634">
    <property type="entry name" value="UPF0235"/>
    <property type="match status" value="1"/>
</dbReference>
<reference evidence="3 4" key="1">
    <citation type="submission" date="2015-09" db="EMBL/GenBank/DDBJ databases">
        <authorList>
            <person name="Jackson K.R."/>
            <person name="Lunt B.L."/>
            <person name="Fisher J.N.B."/>
            <person name="Gardner A.V."/>
            <person name="Bailey M.E."/>
            <person name="Deus L.M."/>
            <person name="Earl A.S."/>
            <person name="Gibby P.D."/>
            <person name="Hartmann K.A."/>
            <person name="Liu J.E."/>
            <person name="Manci A.M."/>
            <person name="Nielsen D.A."/>
            <person name="Solomon M.B."/>
            <person name="Breakwell D.P."/>
            <person name="Burnett S.H."/>
            <person name="Grose J.H."/>
        </authorList>
    </citation>
    <scope>NUCLEOTIDE SEQUENCE [LARGE SCALE GENOMIC DNA]</scope>
    <source>
        <strain evidence="3 4">16</strain>
    </source>
</reference>
<dbReference type="RefSeq" id="WP_054359818.1">
    <property type="nucleotide sequence ID" value="NZ_JAPCYQ010000001.1"/>
</dbReference>
<dbReference type="SUPFAM" id="SSF69786">
    <property type="entry name" value="YggU-like"/>
    <property type="match status" value="1"/>
</dbReference>
<gene>
    <name evidence="3" type="ORF">ABB55_16720</name>
</gene>
<dbReference type="NCBIfam" id="NF002348">
    <property type="entry name" value="PRK01310.1"/>
    <property type="match status" value="1"/>
</dbReference>
<comment type="caution">
    <text evidence="3">The sequence shown here is derived from an EMBL/GenBank/DDBJ whole genome shotgun (WGS) entry which is preliminary data.</text>
</comment>
<dbReference type="OrthoDB" id="9801972at2"/>
<name>A0A0P6W5F2_9HYPH</name>
<dbReference type="AlphaFoldDB" id="A0A0P6W5F2"/>
<organism evidence="3 4">
    <name type="scientific">Prosthecodimorpha hirschii</name>
    <dbReference type="NCBI Taxonomy" id="665126"/>
    <lineage>
        <taxon>Bacteria</taxon>
        <taxon>Pseudomonadati</taxon>
        <taxon>Pseudomonadota</taxon>
        <taxon>Alphaproteobacteria</taxon>
        <taxon>Hyphomicrobiales</taxon>
        <taxon>Ancalomicrobiaceae</taxon>
        <taxon>Prosthecodimorpha</taxon>
    </lineage>
</organism>
<accession>A0A0P6W5F2</accession>
<protein>
    <recommendedName>
        <fullName evidence="2">UPF0235 protein ABB55_16720</fullName>
    </recommendedName>
</protein>
<dbReference type="Pfam" id="PF02594">
    <property type="entry name" value="DUF167"/>
    <property type="match status" value="1"/>
</dbReference>
<comment type="similarity">
    <text evidence="1 2">Belongs to the UPF0235 family.</text>
</comment>
<sequence length="108" mass="11069">MSGAGDAVKTEAGAVRLRVRLTPRAGRDKVGAFEVLSSGETVLAVHVRAIPEKGAANVALEGLVAKSLGVAKSKVAVVSGQTSRTKILRIEGDPSELSAAVERLVDHG</sequence>
<keyword evidence="4" id="KW-1185">Reference proteome</keyword>
<dbReference type="PANTHER" id="PTHR13420">
    <property type="entry name" value="UPF0235 PROTEIN C15ORF40"/>
    <property type="match status" value="1"/>
</dbReference>
<proteinExistence type="inferred from homology"/>
<evidence type="ECO:0000313" key="3">
    <source>
        <dbReference type="EMBL" id="KPL53654.1"/>
    </source>
</evidence>
<dbReference type="Proteomes" id="UP000048984">
    <property type="component" value="Unassembled WGS sequence"/>
</dbReference>
<dbReference type="PANTHER" id="PTHR13420:SF7">
    <property type="entry name" value="UPF0235 PROTEIN C15ORF40"/>
    <property type="match status" value="1"/>
</dbReference>
<dbReference type="InterPro" id="IPR003746">
    <property type="entry name" value="DUF167"/>
</dbReference>
<dbReference type="GO" id="GO:0005737">
    <property type="term" value="C:cytoplasm"/>
    <property type="evidence" value="ECO:0007669"/>
    <property type="project" value="TreeGrafter"/>
</dbReference>
<dbReference type="Gene3D" id="3.30.1200.10">
    <property type="entry name" value="YggU-like"/>
    <property type="match status" value="1"/>
</dbReference>
<dbReference type="SMART" id="SM01152">
    <property type="entry name" value="DUF167"/>
    <property type="match status" value="1"/>
</dbReference>
<dbReference type="InterPro" id="IPR036591">
    <property type="entry name" value="YggU-like_sf"/>
</dbReference>
<reference evidence="3 4" key="2">
    <citation type="submission" date="2015-10" db="EMBL/GenBank/DDBJ databases">
        <title>Draft Genome Sequence of Prosthecomicrobium hirschii ATCC 27832.</title>
        <authorList>
            <person name="Daniel J."/>
            <person name="Givan S.A."/>
            <person name="Brun Y.V."/>
            <person name="Brown P.J."/>
        </authorList>
    </citation>
    <scope>NUCLEOTIDE SEQUENCE [LARGE SCALE GENOMIC DNA]</scope>
    <source>
        <strain evidence="3 4">16</strain>
    </source>
</reference>
<dbReference type="EMBL" id="LJYW01000001">
    <property type="protein sequence ID" value="KPL53654.1"/>
    <property type="molecule type" value="Genomic_DNA"/>
</dbReference>
<evidence type="ECO:0000256" key="2">
    <source>
        <dbReference type="HAMAP-Rule" id="MF_00634"/>
    </source>
</evidence>
<evidence type="ECO:0000256" key="1">
    <source>
        <dbReference type="ARBA" id="ARBA00010364"/>
    </source>
</evidence>
<evidence type="ECO:0000313" key="4">
    <source>
        <dbReference type="Proteomes" id="UP000048984"/>
    </source>
</evidence>
<dbReference type="STRING" id="665126.ABB55_16720"/>